<dbReference type="InterPro" id="IPR038332">
    <property type="entry name" value="PPE_sf"/>
</dbReference>
<evidence type="ECO:0000256" key="1">
    <source>
        <dbReference type="SAM" id="MobiDB-lite"/>
    </source>
</evidence>
<feature type="compositionally biased region" description="Low complexity" evidence="1">
    <location>
        <begin position="415"/>
        <end position="435"/>
    </location>
</feature>
<evidence type="ECO:0000313" key="2">
    <source>
        <dbReference type="EMBL" id="MEB3033339.1"/>
    </source>
</evidence>
<name>A0ABU5XZD0_9MYCO</name>
<accession>A0ABU5XZD0</accession>
<feature type="compositionally biased region" description="Basic and acidic residues" evidence="1">
    <location>
        <begin position="485"/>
        <end position="512"/>
    </location>
</feature>
<reference evidence="2 3" key="1">
    <citation type="submission" date="2023-12" db="EMBL/GenBank/DDBJ databases">
        <title>Description of new species of Mycobacterium terrae complex isolated from sewage at the Sao Paulo Zoological Park Foundation in Brazil.</title>
        <authorList>
            <person name="Romagnoli C.L."/>
            <person name="Conceicao E.C."/>
            <person name="Machado E."/>
            <person name="Barreto L.B.P.F."/>
            <person name="Sharma A."/>
            <person name="Silva N.M."/>
            <person name="Marques L.E."/>
            <person name="Juliana M.A."/>
            <person name="Lourenco M.C.S."/>
            <person name="Digiampietri L.A."/>
            <person name="Suffys P.N."/>
            <person name="Viana-Niero C."/>
        </authorList>
    </citation>
    <scope>NUCLEOTIDE SEQUENCE [LARGE SCALE GENOMIC DNA]</scope>
    <source>
        <strain evidence="2 3">MYC340</strain>
    </source>
</reference>
<dbReference type="Proteomes" id="UP001298593">
    <property type="component" value="Unassembled WGS sequence"/>
</dbReference>
<feature type="compositionally biased region" description="Low complexity" evidence="1">
    <location>
        <begin position="443"/>
        <end position="455"/>
    </location>
</feature>
<feature type="compositionally biased region" description="Gly residues" evidence="1">
    <location>
        <begin position="397"/>
        <end position="414"/>
    </location>
</feature>
<dbReference type="RefSeq" id="WP_329780139.1">
    <property type="nucleotide sequence ID" value="NZ_JAYJJU010000018.1"/>
</dbReference>
<sequence length="555" mass="53684">MRVDAPGLVAAAQRLTVAVQALNGAGGAVPHPPLAVDPASVGAAERLSVASAALTEGLSAHAAALVASLEHLTGTAITFTETDTQNAAALATLNTANSGPAPVAGSAPPPPPVPPDVRAPLPPAAAGMMPEALSAAVHSGTPGAEEPFASTWTAASSAARVAAEQLRTAVAQLPEVLDGPTSTPAASRHLLAFAAGLETYADRGHALARQAGAYATNLSQARESIPTPQQFVAAQNRITALQQANAASGGRYAAPLAQAIGQKNELGTRTTTGHTAYQANLDAETAGSDPGQEGSDAGAGGPGDLATAGDGTELGDGLLDAGADLLSPEGAGEMSSMLPQMIPTVLGAVGGLAGGLMGAATRVPQSLMQAGSQAMGAATQGLSGLGQPKMDPLDSGLGDGLGDGGMGDGLGGGDAPTTPAGGEGAPASLGVAPSTGAPPTPTVTPVGATTPAPAAGGTGGQMGGMGMPMGGMGAGAPGGGGAGGGKDDPGRQRKVVSRDVPHTEDITGRTDTNRLAVASAATREHNAPEGGDDPPPDSSKPVVRRLTTRPPKEPT</sequence>
<comment type="caution">
    <text evidence="2">The sequence shown here is derived from an EMBL/GenBank/DDBJ whole genome shotgun (WGS) entry which is preliminary data.</text>
</comment>
<evidence type="ECO:0008006" key="4">
    <source>
        <dbReference type="Google" id="ProtNLM"/>
    </source>
</evidence>
<dbReference type="EMBL" id="JAYJJU010000018">
    <property type="protein sequence ID" value="MEB3033339.1"/>
    <property type="molecule type" value="Genomic_DNA"/>
</dbReference>
<protein>
    <recommendedName>
        <fullName evidence="4">PPE family domain-containing protein</fullName>
    </recommendedName>
</protein>
<keyword evidence="3" id="KW-1185">Reference proteome</keyword>
<feature type="region of interest" description="Disordered" evidence="1">
    <location>
        <begin position="383"/>
        <end position="555"/>
    </location>
</feature>
<gene>
    <name evidence="2" type="ORF">KV113_17445</name>
</gene>
<feature type="region of interest" description="Disordered" evidence="1">
    <location>
        <begin position="99"/>
        <end position="125"/>
    </location>
</feature>
<evidence type="ECO:0000313" key="3">
    <source>
        <dbReference type="Proteomes" id="UP001298593"/>
    </source>
</evidence>
<feature type="compositionally biased region" description="Gly residues" evidence="1">
    <location>
        <begin position="456"/>
        <end position="484"/>
    </location>
</feature>
<feature type="compositionally biased region" description="Low complexity" evidence="1">
    <location>
        <begin position="306"/>
        <end position="316"/>
    </location>
</feature>
<feature type="compositionally biased region" description="Pro residues" evidence="1">
    <location>
        <begin position="107"/>
        <end position="123"/>
    </location>
</feature>
<organism evidence="2 3">
    <name type="scientific">[Mycobacterium] nativiensis</name>
    <dbReference type="NCBI Taxonomy" id="2855503"/>
    <lineage>
        <taxon>Bacteria</taxon>
        <taxon>Bacillati</taxon>
        <taxon>Actinomycetota</taxon>
        <taxon>Actinomycetes</taxon>
        <taxon>Mycobacteriales</taxon>
        <taxon>Mycobacteriaceae</taxon>
        <taxon>Mycolicibacter</taxon>
    </lineage>
</organism>
<proteinExistence type="predicted"/>
<dbReference type="Gene3D" id="1.20.1260.20">
    <property type="entry name" value="PPE superfamily"/>
    <property type="match status" value="1"/>
</dbReference>
<feature type="region of interest" description="Disordered" evidence="1">
    <location>
        <begin position="284"/>
        <end position="316"/>
    </location>
</feature>